<comment type="caution">
    <text evidence="4">The sequence shown here is derived from an EMBL/GenBank/DDBJ whole genome shotgun (WGS) entry which is preliminary data.</text>
</comment>
<feature type="compositionally biased region" description="Low complexity" evidence="2">
    <location>
        <begin position="34"/>
        <end position="46"/>
    </location>
</feature>
<organism evidence="4 5">
    <name type="scientific">Brevibacillus fortis</name>
    <dbReference type="NCBI Taxonomy" id="2126352"/>
    <lineage>
        <taxon>Bacteria</taxon>
        <taxon>Bacillati</taxon>
        <taxon>Bacillota</taxon>
        <taxon>Bacilli</taxon>
        <taxon>Bacillales</taxon>
        <taxon>Paenibacillaceae</taxon>
        <taxon>Brevibacillus</taxon>
    </lineage>
</organism>
<keyword evidence="5" id="KW-1185">Reference proteome</keyword>
<name>A0A2P7V7X8_9BACL</name>
<sequence length="142" mass="14603">MKKMSFFIVAFAIMLAGCSSGQPTNTASPPPATPTGTAPTPEATAPATPPPATPVTEAATPAATEKATITKSEFEQIENGMSFEEVKKIVGGEGELLAEVGKAGEEGYTIVYMYEGEGTIGANANFTFQGGVLQVKSQIGLQ</sequence>
<accession>A0A2P7V7X8</accession>
<evidence type="ECO:0000256" key="3">
    <source>
        <dbReference type="SAM" id="SignalP"/>
    </source>
</evidence>
<evidence type="ECO:0000256" key="2">
    <source>
        <dbReference type="SAM" id="MobiDB-lite"/>
    </source>
</evidence>
<reference evidence="4 5" key="1">
    <citation type="submission" date="2018-03" db="EMBL/GenBank/DDBJ databases">
        <title>Brevisbacillus phylogenomics.</title>
        <authorList>
            <person name="Dunlap C."/>
        </authorList>
    </citation>
    <scope>NUCLEOTIDE SEQUENCE [LARGE SCALE GENOMIC DNA]</scope>
    <source>
        <strain evidence="4 5">NRRL NRS-1210</strain>
    </source>
</reference>
<evidence type="ECO:0000256" key="1">
    <source>
        <dbReference type="ARBA" id="ARBA00022729"/>
    </source>
</evidence>
<dbReference type="InterPro" id="IPR037873">
    <property type="entry name" value="BamE-like"/>
</dbReference>
<dbReference type="Gene3D" id="3.30.1450.10">
    <property type="match status" value="1"/>
</dbReference>
<dbReference type="Proteomes" id="UP000240419">
    <property type="component" value="Unassembled WGS sequence"/>
</dbReference>
<dbReference type="OrthoDB" id="570195at2"/>
<evidence type="ECO:0008006" key="6">
    <source>
        <dbReference type="Google" id="ProtNLM"/>
    </source>
</evidence>
<feature type="signal peptide" evidence="3">
    <location>
        <begin position="1"/>
        <end position="21"/>
    </location>
</feature>
<feature type="chain" id="PRO_5038332422" description="DUF3862 domain-containing protein" evidence="3">
    <location>
        <begin position="22"/>
        <end position="142"/>
    </location>
</feature>
<gene>
    <name evidence="4" type="ORF">C7R93_12930</name>
</gene>
<dbReference type="EMBL" id="PXZM01000020">
    <property type="protein sequence ID" value="PSJ95324.1"/>
    <property type="molecule type" value="Genomic_DNA"/>
</dbReference>
<feature type="region of interest" description="Disordered" evidence="2">
    <location>
        <begin position="21"/>
        <end position="67"/>
    </location>
</feature>
<proteinExistence type="predicted"/>
<dbReference type="PROSITE" id="PS51257">
    <property type="entry name" value="PROKAR_LIPOPROTEIN"/>
    <property type="match status" value="1"/>
</dbReference>
<dbReference type="AlphaFoldDB" id="A0A2P7V7X8"/>
<feature type="compositionally biased region" description="Low complexity" evidence="2">
    <location>
        <begin position="54"/>
        <end position="67"/>
    </location>
</feature>
<evidence type="ECO:0000313" key="4">
    <source>
        <dbReference type="EMBL" id="PSJ95324.1"/>
    </source>
</evidence>
<evidence type="ECO:0000313" key="5">
    <source>
        <dbReference type="Proteomes" id="UP000240419"/>
    </source>
</evidence>
<keyword evidence="1 3" id="KW-0732">Signal</keyword>
<protein>
    <recommendedName>
        <fullName evidence="6">DUF3862 domain-containing protein</fullName>
    </recommendedName>
</protein>